<dbReference type="KEGG" id="vg:77924395"/>
<dbReference type="RefSeq" id="YP_010648907.1">
    <property type="nucleotide sequence ID" value="NC_070763.1"/>
</dbReference>
<protein>
    <submittedName>
        <fullName evidence="1">Uncharacterized protein</fullName>
    </submittedName>
</protein>
<accession>A0A650EY88</accession>
<keyword evidence="2" id="KW-1185">Reference proteome</keyword>
<gene>
    <name evidence="1" type="primary">27</name>
    <name evidence="1" type="ORF">SEA_FORZA_27</name>
</gene>
<organism evidence="1 2">
    <name type="scientific">Gordonia phage Forza</name>
    <dbReference type="NCBI Taxonomy" id="2571247"/>
    <lineage>
        <taxon>Viruses</taxon>
        <taxon>Duplodnaviria</taxon>
        <taxon>Heunggongvirae</taxon>
        <taxon>Uroviricota</taxon>
        <taxon>Caudoviricetes</taxon>
        <taxon>Forzavirus</taxon>
        <taxon>Forzavirus forza</taxon>
    </lineage>
</organism>
<dbReference type="EMBL" id="MK814760">
    <property type="protein sequence ID" value="QGT55020.1"/>
    <property type="molecule type" value="Genomic_DNA"/>
</dbReference>
<sequence>MKKNGVEICKKKKTCILAAGHPGKHSKVRVSKLACPHNIPNFGPPCGICDNTKYEPPKPVATEAERNAEIVREIIKWAKDESNLQGDYGYGYESAQNTVLDIIDENGGFA</sequence>
<proteinExistence type="predicted"/>
<evidence type="ECO:0000313" key="2">
    <source>
        <dbReference type="Proteomes" id="UP000423482"/>
    </source>
</evidence>
<evidence type="ECO:0000313" key="1">
    <source>
        <dbReference type="EMBL" id="QGT55020.1"/>
    </source>
</evidence>
<dbReference type="GeneID" id="77924395"/>
<dbReference type="Proteomes" id="UP000423482">
    <property type="component" value="Segment"/>
</dbReference>
<name>A0A650EY88_9CAUD</name>
<reference evidence="1 2" key="1">
    <citation type="submission" date="2019-04" db="EMBL/GenBank/DDBJ databases">
        <authorList>
            <person name="Pope W.H."/>
            <person name="Garlena R.A."/>
            <person name="Russell D.A."/>
            <person name="Jacobs-Sera D."/>
            <person name="Hatfull G.F."/>
        </authorList>
    </citation>
    <scope>NUCLEOTIDE SEQUENCE [LARGE SCALE GENOMIC DNA]</scope>
</reference>